<feature type="region of interest" description="Disordered" evidence="1">
    <location>
        <begin position="146"/>
        <end position="170"/>
    </location>
</feature>
<evidence type="ECO:0000256" key="1">
    <source>
        <dbReference type="SAM" id="MobiDB-lite"/>
    </source>
</evidence>
<gene>
    <name evidence="2" type="ORF">BRADI_4g34561v3</name>
</gene>
<evidence type="ECO:0000313" key="4">
    <source>
        <dbReference type="Proteomes" id="UP000008810"/>
    </source>
</evidence>
<reference evidence="3" key="3">
    <citation type="submission" date="2018-08" db="UniProtKB">
        <authorList>
            <consortium name="EnsemblPlants"/>
        </authorList>
    </citation>
    <scope>IDENTIFICATION</scope>
    <source>
        <strain evidence="3">cv. Bd21</strain>
    </source>
</reference>
<evidence type="ECO:0000313" key="3">
    <source>
        <dbReference type="EnsemblPlants" id="PNT64891"/>
    </source>
</evidence>
<feature type="region of interest" description="Disordered" evidence="1">
    <location>
        <begin position="29"/>
        <end position="49"/>
    </location>
</feature>
<name>A0A2K2CS82_BRADI</name>
<dbReference type="EMBL" id="CM000883">
    <property type="protein sequence ID" value="PNT64891.1"/>
    <property type="molecule type" value="Genomic_DNA"/>
</dbReference>
<accession>A0A2K2CS82</accession>
<feature type="compositionally biased region" description="Basic and acidic residues" evidence="1">
    <location>
        <begin position="40"/>
        <end position="49"/>
    </location>
</feature>
<reference evidence="2 3" key="1">
    <citation type="journal article" date="2010" name="Nature">
        <title>Genome sequencing and analysis of the model grass Brachypodium distachyon.</title>
        <authorList>
            <consortium name="International Brachypodium Initiative"/>
        </authorList>
    </citation>
    <scope>NUCLEOTIDE SEQUENCE [LARGE SCALE GENOMIC DNA]</scope>
    <source>
        <strain evidence="2 3">Bd21</strain>
    </source>
</reference>
<dbReference type="STRING" id="15368.A0A2K2CS82"/>
<dbReference type="Gramene" id="PNT64891">
    <property type="protein sequence ID" value="PNT64891"/>
    <property type="gene ID" value="BRADI_4g34561v3"/>
</dbReference>
<proteinExistence type="predicted"/>
<sequence>MDEYLRVETFDPEEYIRIAIRQEARAGDLAAGAGPGPNQRDQDVRRQLETERQRDAKFVEVMAPVFSREAWRCVWHLIQNDLDHAWGLDFNFRRCVDIHDQSEISQDPKEQMDIVDAQYIAHHAVKTLFGQVSARQRDEMRIFGDRLASADEKERANSNSLQKSADDHHP</sequence>
<dbReference type="InterPro" id="IPR007877">
    <property type="entry name" value="DUF707"/>
</dbReference>
<dbReference type="FunCoup" id="A0A2K2CS82">
    <property type="interactions" value="116"/>
</dbReference>
<organism evidence="2">
    <name type="scientific">Brachypodium distachyon</name>
    <name type="common">Purple false brome</name>
    <name type="synonym">Trachynia distachya</name>
    <dbReference type="NCBI Taxonomy" id="15368"/>
    <lineage>
        <taxon>Eukaryota</taxon>
        <taxon>Viridiplantae</taxon>
        <taxon>Streptophyta</taxon>
        <taxon>Embryophyta</taxon>
        <taxon>Tracheophyta</taxon>
        <taxon>Spermatophyta</taxon>
        <taxon>Magnoliopsida</taxon>
        <taxon>Liliopsida</taxon>
        <taxon>Poales</taxon>
        <taxon>Poaceae</taxon>
        <taxon>BOP clade</taxon>
        <taxon>Pooideae</taxon>
        <taxon>Stipodae</taxon>
        <taxon>Brachypodieae</taxon>
        <taxon>Brachypodium</taxon>
    </lineage>
</organism>
<dbReference type="PANTHER" id="PTHR31210:SF68">
    <property type="entry name" value="OS06G0727800 PROTEIN"/>
    <property type="match status" value="1"/>
</dbReference>
<feature type="compositionally biased region" description="Basic and acidic residues" evidence="1">
    <location>
        <begin position="146"/>
        <end position="156"/>
    </location>
</feature>
<dbReference type="AlphaFoldDB" id="A0A2K2CS82"/>
<evidence type="ECO:0000313" key="2">
    <source>
        <dbReference type="EMBL" id="PNT64891.1"/>
    </source>
</evidence>
<keyword evidence="4" id="KW-1185">Reference proteome</keyword>
<dbReference type="InParanoid" id="A0A2K2CS82"/>
<dbReference type="Proteomes" id="UP000008810">
    <property type="component" value="Chromosome 4"/>
</dbReference>
<dbReference type="OrthoDB" id="658422at2759"/>
<reference evidence="2" key="2">
    <citation type="submission" date="2017-06" db="EMBL/GenBank/DDBJ databases">
        <title>WGS assembly of Brachypodium distachyon.</title>
        <authorList>
            <consortium name="The International Brachypodium Initiative"/>
            <person name="Lucas S."/>
            <person name="Harmon-Smith M."/>
            <person name="Lail K."/>
            <person name="Tice H."/>
            <person name="Grimwood J."/>
            <person name="Bruce D."/>
            <person name="Barry K."/>
            <person name="Shu S."/>
            <person name="Lindquist E."/>
            <person name="Wang M."/>
            <person name="Pitluck S."/>
            <person name="Vogel J.P."/>
            <person name="Garvin D.F."/>
            <person name="Mockler T.C."/>
            <person name="Schmutz J."/>
            <person name="Rokhsar D."/>
            <person name="Bevan M.W."/>
        </authorList>
    </citation>
    <scope>NUCLEOTIDE SEQUENCE</scope>
    <source>
        <strain evidence="2">Bd21</strain>
    </source>
</reference>
<protein>
    <submittedName>
        <fullName evidence="2 3">Uncharacterized protein</fullName>
    </submittedName>
</protein>
<dbReference type="Pfam" id="PF05212">
    <property type="entry name" value="DUF707"/>
    <property type="match status" value="1"/>
</dbReference>
<dbReference type="PANTHER" id="PTHR31210">
    <property type="entry name" value="OS06G0731900 PROTEIN"/>
    <property type="match status" value="1"/>
</dbReference>
<dbReference type="EnsemblPlants" id="PNT64891">
    <property type="protein sequence ID" value="PNT64891"/>
    <property type="gene ID" value="BRADI_4g34561v3"/>
</dbReference>